<dbReference type="InterPro" id="IPR050330">
    <property type="entry name" value="Bact_OuterMem_StrucFunc"/>
</dbReference>
<evidence type="ECO:0000256" key="2">
    <source>
        <dbReference type="ARBA" id="ARBA00023136"/>
    </source>
</evidence>
<dbReference type="RefSeq" id="WP_090224626.1">
    <property type="nucleotide sequence ID" value="NZ_FNNU01000001.1"/>
</dbReference>
<accession>A0A1H2SMT8</accession>
<evidence type="ECO:0000313" key="8">
    <source>
        <dbReference type="Proteomes" id="UP000243778"/>
    </source>
</evidence>
<dbReference type="PANTHER" id="PTHR30329:SF21">
    <property type="entry name" value="LIPOPROTEIN YIAD-RELATED"/>
    <property type="match status" value="1"/>
</dbReference>
<feature type="chain" id="PRO_5017439426" evidence="5">
    <location>
        <begin position="22"/>
        <end position="198"/>
    </location>
</feature>
<dbReference type="OrthoDB" id="8586796at2"/>
<dbReference type="PROSITE" id="PS51257">
    <property type="entry name" value="PROKAR_LIPOPROTEIN"/>
    <property type="match status" value="1"/>
</dbReference>
<dbReference type="Pfam" id="PF00691">
    <property type="entry name" value="OmpA"/>
    <property type="match status" value="1"/>
</dbReference>
<dbReference type="PRINTS" id="PR01021">
    <property type="entry name" value="OMPADOMAIN"/>
</dbReference>
<organism evidence="7 8">
    <name type="scientific">Pseudomonas kuykendallii</name>
    <dbReference type="NCBI Taxonomy" id="1007099"/>
    <lineage>
        <taxon>Bacteria</taxon>
        <taxon>Pseudomonadati</taxon>
        <taxon>Pseudomonadota</taxon>
        <taxon>Gammaproteobacteria</taxon>
        <taxon>Pseudomonadales</taxon>
        <taxon>Pseudomonadaceae</taxon>
        <taxon>Pseudomonas</taxon>
    </lineage>
</organism>
<proteinExistence type="predicted"/>
<dbReference type="EMBL" id="FNNU01000001">
    <property type="protein sequence ID" value="SDW32394.1"/>
    <property type="molecule type" value="Genomic_DNA"/>
</dbReference>
<evidence type="ECO:0000256" key="1">
    <source>
        <dbReference type="ARBA" id="ARBA00004442"/>
    </source>
</evidence>
<reference evidence="8" key="1">
    <citation type="submission" date="2016-10" db="EMBL/GenBank/DDBJ databases">
        <authorList>
            <person name="Varghese N."/>
            <person name="Submissions S."/>
        </authorList>
    </citation>
    <scope>NUCLEOTIDE SEQUENCE [LARGE SCALE GENOMIC DNA]</scope>
    <source>
        <strain evidence="8">NRRL B-59562</strain>
    </source>
</reference>
<dbReference type="InterPro" id="IPR006665">
    <property type="entry name" value="OmpA-like"/>
</dbReference>
<evidence type="ECO:0000256" key="3">
    <source>
        <dbReference type="ARBA" id="ARBA00023237"/>
    </source>
</evidence>
<dbReference type="STRING" id="1007099.SAMN05216287_0690"/>
<keyword evidence="2 4" id="KW-0472">Membrane</keyword>
<evidence type="ECO:0000256" key="4">
    <source>
        <dbReference type="PROSITE-ProRule" id="PRU00473"/>
    </source>
</evidence>
<comment type="subcellular location">
    <subcellularLocation>
        <location evidence="1">Cell outer membrane</location>
    </subcellularLocation>
</comment>
<evidence type="ECO:0000313" key="7">
    <source>
        <dbReference type="EMBL" id="SDW32394.1"/>
    </source>
</evidence>
<name>A0A1H2SMT8_9PSED</name>
<dbReference type="Gene3D" id="3.30.1330.60">
    <property type="entry name" value="OmpA-like domain"/>
    <property type="match status" value="1"/>
</dbReference>
<dbReference type="InterPro" id="IPR036737">
    <property type="entry name" value="OmpA-like_sf"/>
</dbReference>
<dbReference type="AlphaFoldDB" id="A0A1H2SMT8"/>
<evidence type="ECO:0000259" key="6">
    <source>
        <dbReference type="PROSITE" id="PS51123"/>
    </source>
</evidence>
<dbReference type="GO" id="GO:0009279">
    <property type="term" value="C:cell outer membrane"/>
    <property type="evidence" value="ECO:0007669"/>
    <property type="project" value="UniProtKB-SubCell"/>
</dbReference>
<keyword evidence="5" id="KW-0732">Signal</keyword>
<feature type="domain" description="OmpA-like" evidence="6">
    <location>
        <begin position="84"/>
        <end position="198"/>
    </location>
</feature>
<keyword evidence="3" id="KW-0998">Cell outer membrane</keyword>
<evidence type="ECO:0000256" key="5">
    <source>
        <dbReference type="SAM" id="SignalP"/>
    </source>
</evidence>
<protein>
    <submittedName>
        <fullName evidence="7">Outer membrane protein OmpA</fullName>
    </submittedName>
</protein>
<dbReference type="CDD" id="cd07185">
    <property type="entry name" value="OmpA_C-like"/>
    <property type="match status" value="1"/>
</dbReference>
<dbReference type="PROSITE" id="PS51123">
    <property type="entry name" value="OMPA_2"/>
    <property type="match status" value="1"/>
</dbReference>
<dbReference type="Proteomes" id="UP000243778">
    <property type="component" value="Unassembled WGS sequence"/>
</dbReference>
<sequence length="198" mass="21027">MMTRLFGLLLFGLLASGCASKPSSYVVLMESPDGSTGAITVSTAQGTTLVNQKQQGVMLDGKAAQTAVPVEPQRIAADFTPALNAQPALPVSYLLYFKSGGAVLTDESKLALQEVLKTIISRGPSAVSVIGHTDTESGAAWNEKIGQKRAETIAKLLRDNGVQVLELVVTSHGERNLLVKTPDDTAEPKNRRVEVLVR</sequence>
<dbReference type="InterPro" id="IPR006664">
    <property type="entry name" value="OMP_bac"/>
</dbReference>
<feature type="signal peptide" evidence="5">
    <location>
        <begin position="1"/>
        <end position="21"/>
    </location>
</feature>
<gene>
    <name evidence="7" type="ORF">SAMN05216287_0690</name>
</gene>
<dbReference type="PANTHER" id="PTHR30329">
    <property type="entry name" value="STATOR ELEMENT OF FLAGELLAR MOTOR COMPLEX"/>
    <property type="match status" value="1"/>
</dbReference>
<keyword evidence="8" id="KW-1185">Reference proteome</keyword>
<dbReference type="SUPFAM" id="SSF103088">
    <property type="entry name" value="OmpA-like"/>
    <property type="match status" value="1"/>
</dbReference>